<geneLocation type="plasmid" evidence="4 5">
    <name>unnamed2</name>
</geneLocation>
<organism evidence="3 6">
    <name type="scientific">Halococcus dombrowskii</name>
    <dbReference type="NCBI Taxonomy" id="179637"/>
    <lineage>
        <taxon>Archaea</taxon>
        <taxon>Methanobacteriati</taxon>
        <taxon>Methanobacteriota</taxon>
        <taxon>Stenosarchaea group</taxon>
        <taxon>Halobacteria</taxon>
        <taxon>Halobacteriales</taxon>
        <taxon>Halococcaceae</taxon>
        <taxon>Halococcus</taxon>
    </lineage>
</organism>
<gene>
    <name evidence="3" type="ORF">GCM10008985_34150</name>
    <name evidence="4" type="ORF">MUK72_16840</name>
</gene>
<feature type="region of interest" description="Disordered" evidence="1">
    <location>
        <begin position="351"/>
        <end position="415"/>
    </location>
</feature>
<reference evidence="3" key="1">
    <citation type="journal article" date="2014" name="Int. J. Syst. Evol. Microbiol.">
        <title>Complete genome sequence of Corynebacterium casei LMG S-19264T (=DSM 44701T), isolated from a smear-ripened cheese.</title>
        <authorList>
            <consortium name="US DOE Joint Genome Institute (JGI-PGF)"/>
            <person name="Walter F."/>
            <person name="Albersmeier A."/>
            <person name="Kalinowski J."/>
            <person name="Ruckert C."/>
        </authorList>
    </citation>
    <scope>NUCLEOTIDE SEQUENCE</scope>
    <source>
        <strain evidence="3">JCM 12289</strain>
    </source>
</reference>
<dbReference type="PANTHER" id="PTHR30619">
    <property type="entry name" value="DNA INTERNALIZATION/COMPETENCE PROTEIN COMEC/REC2"/>
    <property type="match status" value="1"/>
</dbReference>
<dbReference type="InterPro" id="IPR036866">
    <property type="entry name" value="RibonucZ/Hydroxyglut_hydro"/>
</dbReference>
<dbReference type="PANTHER" id="PTHR30619:SF1">
    <property type="entry name" value="RECOMBINATION PROTEIN 2"/>
    <property type="match status" value="1"/>
</dbReference>
<dbReference type="SUPFAM" id="SSF56281">
    <property type="entry name" value="Metallo-hydrolase/oxidoreductase"/>
    <property type="match status" value="1"/>
</dbReference>
<proteinExistence type="predicted"/>
<dbReference type="SUPFAM" id="SSF74853">
    <property type="entry name" value="Lamin A/C globular tail domain"/>
    <property type="match status" value="1"/>
</dbReference>
<dbReference type="PROSITE" id="PS51841">
    <property type="entry name" value="LTD"/>
    <property type="match status" value="1"/>
</dbReference>
<dbReference type="PROSITE" id="PS51257">
    <property type="entry name" value="PROKAR_LIPOPROTEIN"/>
    <property type="match status" value="1"/>
</dbReference>
<dbReference type="InterPro" id="IPR036415">
    <property type="entry name" value="Lamin_tail_dom_sf"/>
</dbReference>
<dbReference type="EMBL" id="BAAADN010000077">
    <property type="protein sequence ID" value="GAA0474834.1"/>
    <property type="molecule type" value="Genomic_DNA"/>
</dbReference>
<dbReference type="InterPro" id="IPR035681">
    <property type="entry name" value="ComA-like_MBL"/>
</dbReference>
<dbReference type="Pfam" id="PF00932">
    <property type="entry name" value="LTD"/>
    <property type="match status" value="1"/>
</dbReference>
<feature type="compositionally biased region" description="Low complexity" evidence="1">
    <location>
        <begin position="382"/>
        <end position="415"/>
    </location>
</feature>
<protein>
    <submittedName>
        <fullName evidence="3">Lamin tail domain-containing protein</fullName>
    </submittedName>
</protein>
<feature type="compositionally biased region" description="Polar residues" evidence="1">
    <location>
        <begin position="372"/>
        <end position="381"/>
    </location>
</feature>
<evidence type="ECO:0000256" key="1">
    <source>
        <dbReference type="SAM" id="MobiDB-lite"/>
    </source>
</evidence>
<dbReference type="RefSeq" id="WP_244706429.1">
    <property type="nucleotide sequence ID" value="NZ_BAAADN010000077.1"/>
</dbReference>
<dbReference type="CDD" id="cd07731">
    <property type="entry name" value="ComA-like_MBL-fold"/>
    <property type="match status" value="1"/>
</dbReference>
<dbReference type="Gene3D" id="3.60.15.10">
    <property type="entry name" value="Ribonuclease Z/Hydroxyacylglutathione hydrolase-like"/>
    <property type="match status" value="1"/>
</dbReference>
<dbReference type="GeneID" id="71763550"/>
<dbReference type="EMBL" id="CP095007">
    <property type="protein sequence ID" value="UOO97096.1"/>
    <property type="molecule type" value="Genomic_DNA"/>
</dbReference>
<dbReference type="SMART" id="SM00849">
    <property type="entry name" value="Lactamase_B"/>
    <property type="match status" value="1"/>
</dbReference>
<evidence type="ECO:0000259" key="2">
    <source>
        <dbReference type="PROSITE" id="PS51841"/>
    </source>
</evidence>
<evidence type="ECO:0000313" key="4">
    <source>
        <dbReference type="EMBL" id="UOO97096.1"/>
    </source>
</evidence>
<dbReference type="InterPro" id="IPR052159">
    <property type="entry name" value="Competence_DNA_uptake"/>
</dbReference>
<name>A0AAV3SK21_HALDO</name>
<sequence>MNRRTLAVFLLGILVVLAGCAGTPGGTQTAATAGTDLTTASIQTEPTAGTAATHSGTQTPSNADTTSVPSDGDTTTTAAAATQSNASPEGTLDIHYINVGQGDATLIIGPTNETMLIDTGDYTDDGEIVLDYLRQHDINRIDYLVTTHADADHIGGHEAVIDYYETQANGIGAVYDPGLASNSQTYQEYLDAVEKHGVQLYETRAGDSIPFEGVNTEVLAPPEPYLDSEQRNENSIVLRLTLGQTSFMLPGDVEADGESYLVDEYGGGLQSTILKSAHHGSAGSNTGPFLDAVQPQVAVISSAYDSQYGHPAEEALQRLADRNIDAYWTATHGNIVMSSDGETISIATQQTAPTDPNSLRNGEPVEPGSDTPVEQRTTITVSTEPTQTPAPTSTPTVTQTTTETESTPTPTETSATARSLAVAEIHADAEGDESNNLNDEYIVFENTGSENLDLSGWTVADAADHEYTIPSNTVLGAGETITLHTGDGTSTDTDLYWGSGSAIWNNGGDTIIVTNDQGKPVIKEDY</sequence>
<reference evidence="4" key="2">
    <citation type="submission" date="2022-04" db="EMBL/GenBank/DDBJ databases">
        <title>Sequencing and genomic assembly of Halococcus dombrowskii.</title>
        <authorList>
            <person name="Lim S.W."/>
            <person name="MacLea K.S."/>
        </authorList>
    </citation>
    <scope>NUCLEOTIDE SEQUENCE</scope>
    <source>
        <strain evidence="4">H4</strain>
        <plasmid evidence="4">unnamed2</plasmid>
    </source>
</reference>
<feature type="domain" description="LTD" evidence="2">
    <location>
        <begin position="407"/>
        <end position="526"/>
    </location>
</feature>
<evidence type="ECO:0000313" key="3">
    <source>
        <dbReference type="EMBL" id="GAA0474834.1"/>
    </source>
</evidence>
<dbReference type="AlphaFoldDB" id="A0AAV3SK21"/>
<evidence type="ECO:0000313" key="6">
    <source>
        <dbReference type="Proteomes" id="UP001500962"/>
    </source>
</evidence>
<evidence type="ECO:0000313" key="5">
    <source>
        <dbReference type="Proteomes" id="UP000830542"/>
    </source>
</evidence>
<feature type="compositionally biased region" description="Polar residues" evidence="1">
    <location>
        <begin position="46"/>
        <end position="73"/>
    </location>
</feature>
<dbReference type="Proteomes" id="UP000830542">
    <property type="component" value="Plasmid unnamed2"/>
</dbReference>
<reference evidence="3" key="3">
    <citation type="submission" date="2023-12" db="EMBL/GenBank/DDBJ databases">
        <authorList>
            <person name="Sun Q."/>
            <person name="Inoue M."/>
        </authorList>
    </citation>
    <scope>NUCLEOTIDE SEQUENCE</scope>
    <source>
        <strain evidence="3">JCM 12289</strain>
    </source>
</reference>
<dbReference type="Pfam" id="PF00753">
    <property type="entry name" value="Lactamase_B"/>
    <property type="match status" value="1"/>
</dbReference>
<dbReference type="Gene3D" id="2.60.40.1260">
    <property type="entry name" value="Lamin Tail domain"/>
    <property type="match status" value="1"/>
</dbReference>
<dbReference type="Proteomes" id="UP001500962">
    <property type="component" value="Unassembled WGS sequence"/>
</dbReference>
<feature type="compositionally biased region" description="Polar residues" evidence="1">
    <location>
        <begin position="351"/>
        <end position="360"/>
    </location>
</feature>
<dbReference type="InterPro" id="IPR001279">
    <property type="entry name" value="Metallo-B-lactamas"/>
</dbReference>
<dbReference type="KEGG" id="hdo:MUK72_16840"/>
<keyword evidence="4" id="KW-0614">Plasmid</keyword>
<accession>A0AAV3SK21</accession>
<feature type="region of interest" description="Disordered" evidence="1">
    <location>
        <begin position="46"/>
        <end position="85"/>
    </location>
</feature>
<keyword evidence="5" id="KW-1185">Reference proteome</keyword>
<dbReference type="InterPro" id="IPR001322">
    <property type="entry name" value="Lamin_tail_dom"/>
</dbReference>